<comment type="caution">
    <text evidence="1">The sequence shown here is derived from an EMBL/GenBank/DDBJ whole genome shotgun (WGS) entry which is preliminary data.</text>
</comment>
<dbReference type="Gene3D" id="3.30.565.10">
    <property type="entry name" value="Histidine kinase-like ATPase, C-terminal domain"/>
    <property type="match status" value="1"/>
</dbReference>
<dbReference type="RefSeq" id="WP_192623310.1">
    <property type="nucleotide sequence ID" value="NZ_JADBGG010000009.1"/>
</dbReference>
<dbReference type="InterPro" id="IPR036890">
    <property type="entry name" value="HATPase_C_sf"/>
</dbReference>
<protein>
    <recommendedName>
        <fullName evidence="3">ATP-binding protein</fullName>
    </recommendedName>
</protein>
<evidence type="ECO:0008006" key="3">
    <source>
        <dbReference type="Google" id="ProtNLM"/>
    </source>
</evidence>
<reference evidence="1 2" key="1">
    <citation type="submission" date="2020-10" db="EMBL/GenBank/DDBJ databases">
        <title>Genomic Encyclopedia of Type Strains, Phase IV (KMG-IV): sequencing the most valuable type-strain genomes for metagenomic binning, comparative biology and taxonomic classification.</title>
        <authorList>
            <person name="Goeker M."/>
        </authorList>
    </citation>
    <scope>NUCLEOTIDE SEQUENCE [LARGE SCALE GENOMIC DNA]</scope>
    <source>
        <strain evidence="1 2">DSM 4194</strain>
    </source>
</reference>
<keyword evidence="2" id="KW-1185">Reference proteome</keyword>
<proteinExistence type="predicted"/>
<dbReference type="Pfam" id="PF13589">
    <property type="entry name" value="HATPase_c_3"/>
    <property type="match status" value="1"/>
</dbReference>
<dbReference type="SUPFAM" id="SSF55874">
    <property type="entry name" value="ATPase domain of HSP90 chaperone/DNA topoisomerase II/histidine kinase"/>
    <property type="match status" value="1"/>
</dbReference>
<dbReference type="EMBL" id="JADBGG010000009">
    <property type="protein sequence ID" value="MBE1424847.1"/>
    <property type="molecule type" value="Genomic_DNA"/>
</dbReference>
<sequence>MRYISNPPDAASLMMSARSFGNYDLAGALADLIDNSIKAKAKVIRLQCLFNDGDPKIRIADNGTGMSLDELCKAMRPASQNPCEERAPDDMGRFGWGMKSASFSQCRFLTVLTRKKGQYSGASWDLDSLDNWNMGIFGDVEVKAECSKELLDSDGTEIIWRRCDRLSEGKTLNNEQFNELIIHARNKLALIYHRFINGEVKSKKLTIELNGIPVPDYDPFHRKHEATMQLECEPLKMGGRKKIRVQPYILPHYSKLKPADLDKLSGDEGLLKNQGFYVYRNNRLIIYGTWFRLLKHGDLSQLVRISVDIPNSLDEIWKITVDKSDAQLPSILRTRLRQIVDGLKRRSAKVFRSKGGKVSEHGKVSVWTRYVKNGEIRYEINRSHPLLTALFTDASPDLESKLDGALQVIEREFPVNMFGDDFSKGVERINQAEANPEHFMDFLSASLPGVLSECNGKLNLMAERIRNVEPFSSNWTLVEDFLTKEGWTNVNS</sequence>
<accession>A0ABR9H2R5</accession>
<evidence type="ECO:0000313" key="2">
    <source>
        <dbReference type="Proteomes" id="UP000639010"/>
    </source>
</evidence>
<name>A0ABR9H2R5_9BACT</name>
<dbReference type="Proteomes" id="UP000639010">
    <property type="component" value="Unassembled WGS sequence"/>
</dbReference>
<evidence type="ECO:0000313" key="1">
    <source>
        <dbReference type="EMBL" id="MBE1424847.1"/>
    </source>
</evidence>
<gene>
    <name evidence="1" type="ORF">H4684_001486</name>
</gene>
<organism evidence="1 2">
    <name type="scientific">Desulfomicrobium macestii</name>
    <dbReference type="NCBI Taxonomy" id="90731"/>
    <lineage>
        <taxon>Bacteria</taxon>
        <taxon>Pseudomonadati</taxon>
        <taxon>Thermodesulfobacteriota</taxon>
        <taxon>Desulfovibrionia</taxon>
        <taxon>Desulfovibrionales</taxon>
        <taxon>Desulfomicrobiaceae</taxon>
        <taxon>Desulfomicrobium</taxon>
    </lineage>
</organism>